<feature type="domain" description="Reverse transcriptase" evidence="2">
    <location>
        <begin position="613"/>
        <end position="676"/>
    </location>
</feature>
<evidence type="ECO:0000259" key="3">
    <source>
        <dbReference type="Pfam" id="PF03372"/>
    </source>
</evidence>
<evidence type="ECO:0000256" key="1">
    <source>
        <dbReference type="SAM" id="MobiDB-lite"/>
    </source>
</evidence>
<organism evidence="4 5">
    <name type="scientific">Agrocybe pediades</name>
    <dbReference type="NCBI Taxonomy" id="84607"/>
    <lineage>
        <taxon>Eukaryota</taxon>
        <taxon>Fungi</taxon>
        <taxon>Dikarya</taxon>
        <taxon>Basidiomycota</taxon>
        <taxon>Agaricomycotina</taxon>
        <taxon>Agaricomycetes</taxon>
        <taxon>Agaricomycetidae</taxon>
        <taxon>Agaricales</taxon>
        <taxon>Agaricineae</taxon>
        <taxon>Strophariaceae</taxon>
        <taxon>Agrocybe</taxon>
    </lineage>
</organism>
<feature type="domain" description="Endonuclease/exonuclease/phosphatase" evidence="3">
    <location>
        <begin position="58"/>
        <end position="296"/>
    </location>
</feature>
<gene>
    <name evidence="4" type="ORF">D9613_000093</name>
</gene>
<dbReference type="AlphaFoldDB" id="A0A8H4R0Q1"/>
<keyword evidence="5" id="KW-1185">Reference proteome</keyword>
<evidence type="ECO:0000259" key="2">
    <source>
        <dbReference type="Pfam" id="PF00078"/>
    </source>
</evidence>
<dbReference type="InterPro" id="IPR036691">
    <property type="entry name" value="Endo/exonu/phosph_ase_sf"/>
</dbReference>
<sequence>MVAEPARQNEPRQAQRIEATPAEENPVRIGNEIPAADAEETERIRRSVKTTRAVLKIATLNMRGGHSDANREKWSQINQAMKTKRIAILAIQEGHLTDADVDDLHNRFRNTMHIYKSQDPEHPNAKGTAIILNKNLTRWNEAVQTNLIPGRAIQVTIPWRTENVNVNVLAVYAPNVPAENATFWSNLTNLYRTENHPPPDILLGDFNMVEDMIDRMPVHPDAAGTVQNLLNFKAMHGLSDGWRLTNPTQIDFSYVQSSNINGTSSMSRIDRIYTTQEVFKHSRGWTIEETAIATDHKLVSMEFTNPGAPYIGKGRWVIPLFLLQNRKAKQAIESAGKRLQEELEDLTDPERRTENNNIQLKFAEFKKETVRIMRDLAKVETPKLDKKIDQLKGQRKQALNERLPAVEIQCNVAAIEERIKQLEIIRFKKLRDNLEAKCRLESETLSKGWVRANKDKRARDTITMLKKPPEQVEVNGDQYERRSEKMAELARDYHNDLQEVGLQNITEQTVQEVLGHLEPEMSQRDKQSLSVYLTEHEIKKAITDLPNGKAAGIDGIPHEMWKMLVSRYETSQAPREERFNVVKCLTAVYNDIERYGLVPSTNFPKGWMCPLYKKGERSEISNYRPITVLNTDYKIMTRALTTRLSKVVGPLIHKDQAGFMKGRRIDDQTELLKLMIDNCEAEEKNGIITKKKPTTKYVMTSYGKP</sequence>
<protein>
    <recommendedName>
        <fullName evidence="6">Reverse transcriptase domain-containing protein</fullName>
    </recommendedName>
</protein>
<comment type="caution">
    <text evidence="4">The sequence shown here is derived from an EMBL/GenBank/DDBJ whole genome shotgun (WGS) entry which is preliminary data.</text>
</comment>
<dbReference type="SUPFAM" id="SSF56219">
    <property type="entry name" value="DNase I-like"/>
    <property type="match status" value="1"/>
</dbReference>
<dbReference type="Gene3D" id="3.60.10.10">
    <property type="entry name" value="Endonuclease/exonuclease/phosphatase"/>
    <property type="match status" value="1"/>
</dbReference>
<dbReference type="InterPro" id="IPR005135">
    <property type="entry name" value="Endo/exonuclease/phosphatase"/>
</dbReference>
<name>A0A8H4R0Q1_9AGAR</name>
<dbReference type="GO" id="GO:0003824">
    <property type="term" value="F:catalytic activity"/>
    <property type="evidence" value="ECO:0007669"/>
    <property type="project" value="InterPro"/>
</dbReference>
<reference evidence="4 5" key="1">
    <citation type="submission" date="2019-12" db="EMBL/GenBank/DDBJ databases">
        <authorList>
            <person name="Floudas D."/>
            <person name="Bentzer J."/>
            <person name="Ahren D."/>
            <person name="Johansson T."/>
            <person name="Persson P."/>
            <person name="Tunlid A."/>
        </authorList>
    </citation>
    <scope>NUCLEOTIDE SEQUENCE [LARGE SCALE GENOMIC DNA]</scope>
    <source>
        <strain evidence="4 5">CBS 102.39</strain>
    </source>
</reference>
<evidence type="ECO:0008006" key="6">
    <source>
        <dbReference type="Google" id="ProtNLM"/>
    </source>
</evidence>
<dbReference type="PANTHER" id="PTHR19446">
    <property type="entry name" value="REVERSE TRANSCRIPTASES"/>
    <property type="match status" value="1"/>
</dbReference>
<dbReference type="InterPro" id="IPR043502">
    <property type="entry name" value="DNA/RNA_pol_sf"/>
</dbReference>
<dbReference type="Proteomes" id="UP000521872">
    <property type="component" value="Unassembled WGS sequence"/>
</dbReference>
<accession>A0A8H4R0Q1</accession>
<evidence type="ECO:0000313" key="5">
    <source>
        <dbReference type="Proteomes" id="UP000521872"/>
    </source>
</evidence>
<dbReference type="Pfam" id="PF00078">
    <property type="entry name" value="RVT_1"/>
    <property type="match status" value="1"/>
</dbReference>
<evidence type="ECO:0000313" key="4">
    <source>
        <dbReference type="EMBL" id="KAF4621215.1"/>
    </source>
</evidence>
<feature type="region of interest" description="Disordered" evidence="1">
    <location>
        <begin position="1"/>
        <end position="44"/>
    </location>
</feature>
<dbReference type="Pfam" id="PF03372">
    <property type="entry name" value="Exo_endo_phos"/>
    <property type="match status" value="1"/>
</dbReference>
<dbReference type="EMBL" id="JAACJL010000015">
    <property type="protein sequence ID" value="KAF4621215.1"/>
    <property type="molecule type" value="Genomic_DNA"/>
</dbReference>
<dbReference type="InterPro" id="IPR000477">
    <property type="entry name" value="RT_dom"/>
</dbReference>
<dbReference type="SUPFAM" id="SSF56672">
    <property type="entry name" value="DNA/RNA polymerases"/>
    <property type="match status" value="1"/>
</dbReference>
<dbReference type="CDD" id="cd09076">
    <property type="entry name" value="L1-EN"/>
    <property type="match status" value="1"/>
</dbReference>
<proteinExistence type="predicted"/>